<organism evidence="1">
    <name type="scientific">uncultured Sulfurovum sp</name>
    <dbReference type="NCBI Taxonomy" id="269237"/>
    <lineage>
        <taxon>Bacteria</taxon>
        <taxon>Pseudomonadati</taxon>
        <taxon>Campylobacterota</taxon>
        <taxon>Epsilonproteobacteria</taxon>
        <taxon>Campylobacterales</taxon>
        <taxon>Sulfurovaceae</taxon>
        <taxon>Sulfurovum</taxon>
        <taxon>environmental samples</taxon>
    </lineage>
</organism>
<dbReference type="InterPro" id="IPR011010">
    <property type="entry name" value="DNA_brk_join_enz"/>
</dbReference>
<accession>A0A6S6SHQ3</accession>
<sequence length="48" mass="5329">MIKQGQKGSNILRHSYVAHLAIKNIDLADTAILLGHASKEVNDTWEDI</sequence>
<dbReference type="SUPFAM" id="SSF56349">
    <property type="entry name" value="DNA breaking-rejoining enzymes"/>
    <property type="match status" value="1"/>
</dbReference>
<name>A0A6S6SHQ3_9BACT</name>
<dbReference type="AlphaFoldDB" id="A0A6S6SHQ3"/>
<evidence type="ECO:0000313" key="1">
    <source>
        <dbReference type="EMBL" id="CAA6806936.1"/>
    </source>
</evidence>
<dbReference type="GO" id="GO:0003677">
    <property type="term" value="F:DNA binding"/>
    <property type="evidence" value="ECO:0007669"/>
    <property type="project" value="InterPro"/>
</dbReference>
<dbReference type="EMBL" id="CACVAS010000047">
    <property type="protein sequence ID" value="CAA6806936.1"/>
    <property type="molecule type" value="Genomic_DNA"/>
</dbReference>
<protein>
    <submittedName>
        <fullName evidence="1">Uncharacterized protein</fullName>
    </submittedName>
</protein>
<proteinExistence type="predicted"/>
<gene>
    <name evidence="1" type="ORF">HELGO_WM3244</name>
</gene>
<reference evidence="1" key="1">
    <citation type="submission" date="2020-01" db="EMBL/GenBank/DDBJ databases">
        <authorList>
            <person name="Meier V. D."/>
            <person name="Meier V D."/>
        </authorList>
    </citation>
    <scope>NUCLEOTIDE SEQUENCE</scope>
    <source>
        <strain evidence="1">HLG_WM_MAG_01</strain>
    </source>
</reference>